<dbReference type="Pfam" id="PF25438">
    <property type="entry name" value="DUF7896"/>
    <property type="match status" value="1"/>
</dbReference>
<feature type="region of interest" description="Disordered" evidence="2">
    <location>
        <begin position="308"/>
        <end position="343"/>
    </location>
</feature>
<dbReference type="Proteomes" id="UP000001805">
    <property type="component" value="Chromosome 6, Linkage Group II"/>
</dbReference>
<name>Q7S132_NEUCR</name>
<feature type="compositionally biased region" description="Low complexity" evidence="2">
    <location>
        <begin position="117"/>
        <end position="130"/>
    </location>
</feature>
<dbReference type="InParanoid" id="Q7S132"/>
<accession>Q7S132</accession>
<dbReference type="HOGENOM" id="CLU_398476_0_0_1"/>
<feature type="compositionally biased region" description="Polar residues" evidence="2">
    <location>
        <begin position="742"/>
        <end position="755"/>
    </location>
</feature>
<sequence>MSQPTLDGLETHQLEALLHQSQEQARAAEIQARAIENQLKARSSVPTPSFSDFDTVPGNYRVSSSGSPAASNVRSRSNTIPRSVGGVGMVPTLSFNGNHAPQPPLEQSRPMKRSKTTHPTTPATAATTVRMARSRSSASAQPAYRPHNPFAGSGPVTPPYPRPARNSLPATHPSSTILETAFNLNQLQRPTATAFLYGNPSFHAQLPQRPLPMGSLAETGMEMNPADFISMWDQEEMAMTSPLHTQPIGIPTASHIGHFQYPGDSGNPSVCGSLTSAPTLETVPMTRSNSNLNDNMPNHFAEMVRIESQQPSPRNRRESYSQPQPFTTSLLGKRSASDPDFLDADTNGLPVSFDSHLYSASAPANTLSLSNQYQMGNLVLQSTSESPAEDDIEQELDQHLSMERSESKDSEKSNQSQSLKHRAKEALVRQNVNASKSRHLQPKPATDATKMESSEPAGVAGKDGKAVITKTKYERPKHPKVKCLQCNENPEGFRGEHELRRHTEAKHNMLVKKWVCRDPALDGIPHSEKAVKPLADCKQCSQGKQYGAYYNAAAHLRRTHFKVKQSRKGANSKGAKSGAGQASKAEEEKRGGKGGGDWPPMSELKHWMVEKLVPMDQEGAFNQDGADSDGGVDPEDTENGLFDAQYVQAGFGLAPRTGVFDVAAFAGVGGSFQDFDALNATAFPNVNGELGLPSSGLLMDAGLYVHQPIHSMPIASGFDFGTAPDAPQQQQQQQQHAMPPAMTSTDNHNYTSPVSSTTTITQVGLSAEHQFLMAPAMQASQNDVPDMSFDLMFTAGAQ</sequence>
<feature type="compositionally biased region" description="Polar residues" evidence="2">
    <location>
        <begin position="40"/>
        <end position="52"/>
    </location>
</feature>
<feature type="region of interest" description="Disordered" evidence="2">
    <location>
        <begin position="40"/>
        <end position="130"/>
    </location>
</feature>
<feature type="compositionally biased region" description="Acidic residues" evidence="2">
    <location>
        <begin position="626"/>
        <end position="638"/>
    </location>
</feature>
<feature type="compositionally biased region" description="Polar residues" evidence="2">
    <location>
        <begin position="61"/>
        <end position="81"/>
    </location>
</feature>
<dbReference type="GeneID" id="3874439"/>
<feature type="coiled-coil region" evidence="1">
    <location>
        <begin position="11"/>
        <end position="38"/>
    </location>
</feature>
<feature type="region of interest" description="Disordered" evidence="2">
    <location>
        <begin position="401"/>
        <end position="464"/>
    </location>
</feature>
<keyword evidence="5" id="KW-1185">Reference proteome</keyword>
<organism evidence="4 5">
    <name type="scientific">Neurospora crassa (strain ATCC 24698 / 74-OR23-1A / CBS 708.71 / DSM 1257 / FGSC 987)</name>
    <dbReference type="NCBI Taxonomy" id="367110"/>
    <lineage>
        <taxon>Eukaryota</taxon>
        <taxon>Fungi</taxon>
        <taxon>Dikarya</taxon>
        <taxon>Ascomycota</taxon>
        <taxon>Pezizomycotina</taxon>
        <taxon>Sordariomycetes</taxon>
        <taxon>Sordariomycetidae</taxon>
        <taxon>Sordariales</taxon>
        <taxon>Sordariaceae</taxon>
        <taxon>Neurospora</taxon>
    </lineage>
</organism>
<evidence type="ECO:0000259" key="3">
    <source>
        <dbReference type="Pfam" id="PF25438"/>
    </source>
</evidence>
<feature type="compositionally biased region" description="Polar residues" evidence="2">
    <location>
        <begin position="320"/>
        <end position="330"/>
    </location>
</feature>
<keyword evidence="1" id="KW-0175">Coiled coil</keyword>
<dbReference type="PANTHER" id="PTHR42031:SF1">
    <property type="entry name" value="KEY LIME PATHOGENICITY PROTEIN"/>
    <property type="match status" value="1"/>
</dbReference>
<dbReference type="InterPro" id="IPR057218">
    <property type="entry name" value="DUF7896"/>
</dbReference>
<evidence type="ECO:0000256" key="2">
    <source>
        <dbReference type="SAM" id="MobiDB-lite"/>
    </source>
</evidence>
<feature type="region of interest" description="Disordered" evidence="2">
    <location>
        <begin position="139"/>
        <end position="158"/>
    </location>
</feature>
<dbReference type="STRING" id="367110.Q7S132"/>
<dbReference type="AlphaFoldDB" id="Q7S132"/>
<feature type="region of interest" description="Disordered" evidence="2">
    <location>
        <begin position="619"/>
        <end position="638"/>
    </location>
</feature>
<feature type="region of interest" description="Disordered" evidence="2">
    <location>
        <begin position="562"/>
        <end position="601"/>
    </location>
</feature>
<dbReference type="RefSeq" id="XP_958292.1">
    <property type="nucleotide sequence ID" value="XM_953199.2"/>
</dbReference>
<feature type="domain" description="DUF7896" evidence="3">
    <location>
        <begin position="511"/>
        <end position="610"/>
    </location>
</feature>
<dbReference type="VEuPathDB" id="FungiDB:NCU09335"/>
<gene>
    <name evidence="4" type="ORF">NCU09335</name>
</gene>
<reference evidence="4 5" key="1">
    <citation type="journal article" date="2003" name="Nature">
        <title>The genome sequence of the filamentous fungus Neurospora crassa.</title>
        <authorList>
            <person name="Galagan J.E."/>
            <person name="Calvo S.E."/>
            <person name="Borkovich K.A."/>
            <person name="Selker E.U."/>
            <person name="Read N.D."/>
            <person name="Jaffe D."/>
            <person name="FitzHugh W."/>
            <person name="Ma L.J."/>
            <person name="Smirnov S."/>
            <person name="Purcell S."/>
            <person name="Rehman B."/>
            <person name="Elkins T."/>
            <person name="Engels R."/>
            <person name="Wang S."/>
            <person name="Nielsen C.B."/>
            <person name="Butler J."/>
            <person name="Endrizzi M."/>
            <person name="Qui D."/>
            <person name="Ianakiev P."/>
            <person name="Bell-Pedersen D."/>
            <person name="Nelson M.A."/>
            <person name="Werner-Washburne M."/>
            <person name="Selitrennikoff C.P."/>
            <person name="Kinsey J.A."/>
            <person name="Braun E.L."/>
            <person name="Zelter A."/>
            <person name="Schulte U."/>
            <person name="Kothe G.O."/>
            <person name="Jedd G."/>
            <person name="Mewes W."/>
            <person name="Staben C."/>
            <person name="Marcotte E."/>
            <person name="Greenberg D."/>
            <person name="Roy A."/>
            <person name="Foley K."/>
            <person name="Naylor J."/>
            <person name="Stange-Thomann N."/>
            <person name="Barrett R."/>
            <person name="Gnerre S."/>
            <person name="Kamal M."/>
            <person name="Kamvysselis M."/>
            <person name="Mauceli E."/>
            <person name="Bielke C."/>
            <person name="Rudd S."/>
            <person name="Frishman D."/>
            <person name="Krystofova S."/>
            <person name="Rasmussen C."/>
            <person name="Metzenberg R.L."/>
            <person name="Perkins D.D."/>
            <person name="Kroken S."/>
            <person name="Cogoni C."/>
            <person name="Macino G."/>
            <person name="Catcheside D."/>
            <person name="Li W."/>
            <person name="Pratt R.J."/>
            <person name="Osmani S.A."/>
            <person name="DeSouza C.P."/>
            <person name="Glass L."/>
            <person name="Orbach M.J."/>
            <person name="Berglund J.A."/>
            <person name="Voelker R."/>
            <person name="Yarden O."/>
            <person name="Plamann M."/>
            <person name="Seiler S."/>
            <person name="Dunlap J."/>
            <person name="Radford A."/>
            <person name="Aramayo R."/>
            <person name="Natvig D.O."/>
            <person name="Alex L.A."/>
            <person name="Mannhaupt G."/>
            <person name="Ebbole D.J."/>
            <person name="Freitag M."/>
            <person name="Paulsen I."/>
            <person name="Sachs M.S."/>
            <person name="Lander E.S."/>
            <person name="Nusbaum C."/>
            <person name="Birren B."/>
        </authorList>
    </citation>
    <scope>NUCLEOTIDE SEQUENCE [LARGE SCALE GENOMIC DNA]</scope>
    <source>
        <strain evidence="5">ATCC 24698 / 74-OR23-1A / CBS 708.71 / DSM 1257 / FGSC 987</strain>
    </source>
</reference>
<dbReference type="OMA" id="RTHFKVK"/>
<protein>
    <recommendedName>
        <fullName evidence="3">DUF7896 domain-containing protein</fullName>
    </recommendedName>
</protein>
<dbReference type="OrthoDB" id="5377599at2759"/>
<evidence type="ECO:0000313" key="5">
    <source>
        <dbReference type="Proteomes" id="UP000001805"/>
    </source>
</evidence>
<dbReference type="KEGG" id="ncr:NCU09335"/>
<dbReference type="PANTHER" id="PTHR42031">
    <property type="entry name" value="KEY LIME PATHOGENICITY PROTEIN"/>
    <property type="match status" value="1"/>
</dbReference>
<dbReference type="EMBL" id="CM002237">
    <property type="protein sequence ID" value="EAA29056.1"/>
    <property type="molecule type" value="Genomic_DNA"/>
</dbReference>
<feature type="compositionally biased region" description="Basic and acidic residues" evidence="2">
    <location>
        <begin position="401"/>
        <end position="412"/>
    </location>
</feature>
<proteinExistence type="predicted"/>
<feature type="region of interest" description="Disordered" evidence="2">
    <location>
        <begin position="717"/>
        <end position="755"/>
    </location>
</feature>
<evidence type="ECO:0000313" key="4">
    <source>
        <dbReference type="EMBL" id="EAA29056.1"/>
    </source>
</evidence>
<dbReference type="PaxDb" id="5141-EFNCRP00000009103"/>
<feature type="compositionally biased region" description="Low complexity" evidence="2">
    <location>
        <begin position="568"/>
        <end position="583"/>
    </location>
</feature>
<evidence type="ECO:0000256" key="1">
    <source>
        <dbReference type="SAM" id="Coils"/>
    </source>
</evidence>